<proteinExistence type="predicted"/>
<dbReference type="Proteomes" id="UP000287233">
    <property type="component" value="Chromosome"/>
</dbReference>
<keyword evidence="1" id="KW-1133">Transmembrane helix</keyword>
<name>A0A410FSU6_BIPS1</name>
<feature type="transmembrane region" description="Helical" evidence="1">
    <location>
        <begin position="62"/>
        <end position="82"/>
    </location>
</feature>
<evidence type="ECO:0000313" key="2">
    <source>
        <dbReference type="EMBL" id="QAA76086.1"/>
    </source>
</evidence>
<evidence type="ECO:0000313" key="3">
    <source>
        <dbReference type="Proteomes" id="UP000287233"/>
    </source>
</evidence>
<feature type="transmembrane region" description="Helical" evidence="1">
    <location>
        <begin position="149"/>
        <end position="175"/>
    </location>
</feature>
<accession>A0A410FSU6</accession>
<organism evidence="2 3">
    <name type="scientific">Bipolaricaulis sibiricus</name>
    <dbReference type="NCBI Taxonomy" id="2501609"/>
    <lineage>
        <taxon>Bacteria</taxon>
        <taxon>Candidatus Bipolaricaulota</taxon>
        <taxon>Candidatus Bipolaricaulia</taxon>
        <taxon>Candidatus Bipolaricaulales</taxon>
        <taxon>Candidatus Bipolaricaulaceae</taxon>
        <taxon>Candidatus Bipolaricaulis</taxon>
    </lineage>
</organism>
<keyword evidence="1" id="KW-0472">Membrane</keyword>
<protein>
    <submittedName>
        <fullName evidence="2">Uncharacterized protein</fullName>
    </submittedName>
</protein>
<evidence type="ECO:0000256" key="1">
    <source>
        <dbReference type="SAM" id="Phobius"/>
    </source>
</evidence>
<feature type="transmembrane region" description="Helical" evidence="1">
    <location>
        <begin position="23"/>
        <end position="42"/>
    </location>
</feature>
<sequence>MELHEWLTVYQAASVTAASKERAYWSLVGTCLIASAILLVVGSVMGMCALDGTYSGYTDPGLSALTSGLAVLGALISAYWLAMGHRMSREVAHWHGLLRQLEGEFAGAEFHRSALRLLKGQPVRTPMITPHFEDWYPGAMRLSWLPRALAGLAAVLLPAALLAAWIALAILPWAVPLP</sequence>
<gene>
    <name evidence="2" type="ORF">BIP78_0320</name>
</gene>
<dbReference type="KEGG" id="bih:BIP78_0320"/>
<dbReference type="AlphaFoldDB" id="A0A410FSU6"/>
<dbReference type="EMBL" id="CP034928">
    <property type="protein sequence ID" value="QAA76086.1"/>
    <property type="molecule type" value="Genomic_DNA"/>
</dbReference>
<reference evidence="3" key="1">
    <citation type="submission" date="2018-12" db="EMBL/GenBank/DDBJ databases">
        <title>Complete genome sequence of an uncultured bacterium of the candidate phylum Bipolaricaulota.</title>
        <authorList>
            <person name="Kadnikov V.V."/>
            <person name="Mardanov A.V."/>
            <person name="Beletsky A.V."/>
            <person name="Frank Y.A."/>
            <person name="Karnachuk O.V."/>
            <person name="Ravin N.V."/>
        </authorList>
    </citation>
    <scope>NUCLEOTIDE SEQUENCE [LARGE SCALE GENOMIC DNA]</scope>
</reference>
<keyword evidence="1" id="KW-0812">Transmembrane</keyword>